<reference evidence="5" key="1">
    <citation type="journal article" date="2020" name="mSystems">
        <title>Genome- and Community-Level Interaction Insights into Carbon Utilization and Element Cycling Functions of Hydrothermarchaeota in Hydrothermal Sediment.</title>
        <authorList>
            <person name="Zhou Z."/>
            <person name="Liu Y."/>
            <person name="Xu W."/>
            <person name="Pan J."/>
            <person name="Luo Z.H."/>
            <person name="Li M."/>
        </authorList>
    </citation>
    <scope>NUCLEOTIDE SEQUENCE [LARGE SCALE GENOMIC DNA]</scope>
    <source>
        <strain evidence="5">SpSt-853</strain>
    </source>
</reference>
<organism evidence="5">
    <name type="scientific">Desulfobacca acetoxidans</name>
    <dbReference type="NCBI Taxonomy" id="60893"/>
    <lineage>
        <taxon>Bacteria</taxon>
        <taxon>Pseudomonadati</taxon>
        <taxon>Thermodesulfobacteriota</taxon>
        <taxon>Desulfobaccia</taxon>
        <taxon>Desulfobaccales</taxon>
        <taxon>Desulfobaccaceae</taxon>
        <taxon>Desulfobacca</taxon>
    </lineage>
</organism>
<evidence type="ECO:0000313" key="5">
    <source>
        <dbReference type="EMBL" id="HGZ11750.1"/>
    </source>
</evidence>
<keyword evidence="3" id="KW-0812">Transmembrane</keyword>
<proteinExistence type="predicted"/>
<evidence type="ECO:0000259" key="4">
    <source>
        <dbReference type="Pfam" id="PF06056"/>
    </source>
</evidence>
<dbReference type="EMBL" id="DTKJ01000042">
    <property type="protein sequence ID" value="HGZ11750.1"/>
    <property type="molecule type" value="Genomic_DNA"/>
</dbReference>
<evidence type="ECO:0000256" key="1">
    <source>
        <dbReference type="SAM" id="Coils"/>
    </source>
</evidence>
<keyword evidence="1" id="KW-0175">Coiled coil</keyword>
<feature type="transmembrane region" description="Helical" evidence="3">
    <location>
        <begin position="6"/>
        <end position="29"/>
    </location>
</feature>
<gene>
    <name evidence="5" type="ORF">ENW48_05985</name>
</gene>
<evidence type="ECO:0000256" key="3">
    <source>
        <dbReference type="SAM" id="Phobius"/>
    </source>
</evidence>
<dbReference type="InterPro" id="IPR010332">
    <property type="entry name" value="ATPase_terminase-su_N"/>
</dbReference>
<sequence length="155" mass="17247">MSINHLESWVLAQVGLEVALIFLLAFFLVRIRALDKLLQNYNQEGAALKTALSELTEKMASWEKRQTDLEETLYNLRGLGELQTVLPNKSAPLGSQTTGADPPANPSPRKPSLRLQVENLHLQGFTPAEIARHLGLHPSEVKMALELSRLKRESA</sequence>
<accession>A0A7C5ALK5</accession>
<evidence type="ECO:0000256" key="2">
    <source>
        <dbReference type="SAM" id="MobiDB-lite"/>
    </source>
</evidence>
<feature type="domain" description="Terminase ATPase subunit N-terminal" evidence="4">
    <location>
        <begin position="114"/>
        <end position="140"/>
    </location>
</feature>
<keyword evidence="3" id="KW-1133">Transmembrane helix</keyword>
<protein>
    <recommendedName>
        <fullName evidence="4">Terminase ATPase subunit N-terminal domain-containing protein</fullName>
    </recommendedName>
</protein>
<keyword evidence="3" id="KW-0472">Membrane</keyword>
<comment type="caution">
    <text evidence="5">The sequence shown here is derived from an EMBL/GenBank/DDBJ whole genome shotgun (WGS) entry which is preliminary data.</text>
</comment>
<feature type="coiled-coil region" evidence="1">
    <location>
        <begin position="38"/>
        <end position="72"/>
    </location>
</feature>
<dbReference type="AlphaFoldDB" id="A0A7C5ALK5"/>
<feature type="region of interest" description="Disordered" evidence="2">
    <location>
        <begin position="87"/>
        <end position="111"/>
    </location>
</feature>
<dbReference type="Pfam" id="PF06056">
    <property type="entry name" value="Terminase_5"/>
    <property type="match status" value="1"/>
</dbReference>
<name>A0A7C5ALK5_9BACT</name>